<name>A0ABT0LI54_9GAMM</name>
<proteinExistence type="predicted"/>
<gene>
    <name evidence="1" type="ORF">L2764_23660</name>
</gene>
<dbReference type="RefSeq" id="WP_248942805.1">
    <property type="nucleotide sequence ID" value="NZ_JAKIKS010000153.1"/>
</dbReference>
<accession>A0ABT0LI54</accession>
<evidence type="ECO:0008006" key="3">
    <source>
        <dbReference type="Google" id="ProtNLM"/>
    </source>
</evidence>
<sequence>MRIIIIMAIFLLSGCSSGVVKMERDSYMLSEKAGGCGFATGSGQEAEAYKKANKFCSKKGQQVETIYVAAKDGIPFVRCASAQLKFKCVQ</sequence>
<dbReference type="EMBL" id="JAKIKS010000153">
    <property type="protein sequence ID" value="MCL1127387.1"/>
    <property type="molecule type" value="Genomic_DNA"/>
</dbReference>
<organism evidence="1 2">
    <name type="scientific">Shewanella surugensis</name>
    <dbReference type="NCBI Taxonomy" id="212020"/>
    <lineage>
        <taxon>Bacteria</taxon>
        <taxon>Pseudomonadati</taxon>
        <taxon>Pseudomonadota</taxon>
        <taxon>Gammaproteobacteria</taxon>
        <taxon>Alteromonadales</taxon>
        <taxon>Shewanellaceae</taxon>
        <taxon>Shewanella</taxon>
    </lineage>
</organism>
<comment type="caution">
    <text evidence="1">The sequence shown here is derived from an EMBL/GenBank/DDBJ whole genome shotgun (WGS) entry which is preliminary data.</text>
</comment>
<reference evidence="1 2" key="1">
    <citation type="submission" date="2022-01" db="EMBL/GenBank/DDBJ databases">
        <title>Whole genome-based taxonomy of the Shewanellaceae.</title>
        <authorList>
            <person name="Martin-Rodriguez A.J."/>
        </authorList>
    </citation>
    <scope>NUCLEOTIDE SEQUENCE [LARGE SCALE GENOMIC DNA]</scope>
    <source>
        <strain evidence="1 2">DSM 17177</strain>
    </source>
</reference>
<protein>
    <recommendedName>
        <fullName evidence="3">Lipoprotein</fullName>
    </recommendedName>
</protein>
<keyword evidence="2" id="KW-1185">Reference proteome</keyword>
<dbReference type="PROSITE" id="PS51257">
    <property type="entry name" value="PROKAR_LIPOPROTEIN"/>
    <property type="match status" value="1"/>
</dbReference>
<evidence type="ECO:0000313" key="2">
    <source>
        <dbReference type="Proteomes" id="UP001203423"/>
    </source>
</evidence>
<evidence type="ECO:0000313" key="1">
    <source>
        <dbReference type="EMBL" id="MCL1127387.1"/>
    </source>
</evidence>
<dbReference type="Proteomes" id="UP001203423">
    <property type="component" value="Unassembled WGS sequence"/>
</dbReference>